<evidence type="ECO:0000256" key="5">
    <source>
        <dbReference type="ARBA" id="ARBA00022692"/>
    </source>
</evidence>
<comment type="subcellular location">
    <subcellularLocation>
        <location evidence="2">Membrane</location>
        <topology evidence="2">Single-pass membrane protein</topology>
    </subcellularLocation>
</comment>
<dbReference type="GO" id="GO:0016709">
    <property type="term" value="F:oxidoreductase activity, acting on paired donors, with incorporation or reduction of molecular oxygen, NAD(P)H as one donor, and incorporation of one atom of oxygen"/>
    <property type="evidence" value="ECO:0007669"/>
    <property type="project" value="TreeGrafter"/>
</dbReference>
<comment type="cofactor">
    <cofactor evidence="1 12">
        <name>heme</name>
        <dbReference type="ChEBI" id="CHEBI:30413"/>
    </cofactor>
</comment>
<keyword evidence="8 13" id="KW-0560">Oxidoreductase</keyword>
<evidence type="ECO:0000256" key="14">
    <source>
        <dbReference type="SAM" id="Phobius"/>
    </source>
</evidence>
<evidence type="ECO:0000256" key="3">
    <source>
        <dbReference type="ARBA" id="ARBA00010617"/>
    </source>
</evidence>
<feature type="binding site" description="axial binding residue" evidence="12">
    <location>
        <position position="459"/>
    </location>
    <ligand>
        <name>heme</name>
        <dbReference type="ChEBI" id="CHEBI:30413"/>
    </ligand>
    <ligandPart>
        <name>Fe</name>
        <dbReference type="ChEBI" id="CHEBI:18248"/>
    </ligandPart>
</feature>
<evidence type="ECO:0000256" key="10">
    <source>
        <dbReference type="ARBA" id="ARBA00023033"/>
    </source>
</evidence>
<dbReference type="AlphaFoldDB" id="A0A315AEX9"/>
<keyword evidence="6 12" id="KW-0479">Metal-binding</keyword>
<keyword evidence="11 14" id="KW-0472">Membrane</keyword>
<comment type="caution">
    <text evidence="15">The sequence shown here is derived from an EMBL/GenBank/DDBJ whole genome shotgun (WGS) entry which is preliminary data.</text>
</comment>
<evidence type="ECO:0000256" key="6">
    <source>
        <dbReference type="ARBA" id="ARBA00022723"/>
    </source>
</evidence>
<keyword evidence="10 13" id="KW-0503">Monooxygenase</keyword>
<dbReference type="FunFam" id="1.10.630.10:FF:000019">
    <property type="entry name" value="Cytochrome P450 family protein"/>
    <property type="match status" value="1"/>
</dbReference>
<evidence type="ECO:0000256" key="2">
    <source>
        <dbReference type="ARBA" id="ARBA00004167"/>
    </source>
</evidence>
<evidence type="ECO:0000256" key="4">
    <source>
        <dbReference type="ARBA" id="ARBA00022617"/>
    </source>
</evidence>
<evidence type="ECO:0000256" key="7">
    <source>
        <dbReference type="ARBA" id="ARBA00022989"/>
    </source>
</evidence>
<reference evidence="15 16" key="1">
    <citation type="submission" date="2018-02" db="EMBL/GenBank/DDBJ databases">
        <title>Draft genome of wild Prunus yedoensis var. nudiflora.</title>
        <authorList>
            <person name="Baek S."/>
            <person name="Kim J.-H."/>
            <person name="Choi K."/>
            <person name="Kim G.-B."/>
            <person name="Cho A."/>
            <person name="Jang H."/>
            <person name="Shin C.-H."/>
            <person name="Yu H.-J."/>
            <person name="Mun J.-H."/>
        </authorList>
    </citation>
    <scope>NUCLEOTIDE SEQUENCE [LARGE SCALE GENOMIC DNA]</scope>
    <source>
        <strain evidence="16">cv. Jeju island</strain>
        <tissue evidence="15">Leaf</tissue>
    </source>
</reference>
<dbReference type="InterPro" id="IPR017972">
    <property type="entry name" value="Cyt_P450_CS"/>
</dbReference>
<dbReference type="PROSITE" id="PS00086">
    <property type="entry name" value="CYTOCHROME_P450"/>
    <property type="match status" value="1"/>
</dbReference>
<dbReference type="GO" id="GO:0020037">
    <property type="term" value="F:heme binding"/>
    <property type="evidence" value="ECO:0007669"/>
    <property type="project" value="InterPro"/>
</dbReference>
<dbReference type="InterPro" id="IPR051103">
    <property type="entry name" value="Plant_metabolite_P450s"/>
</dbReference>
<dbReference type="InterPro" id="IPR036396">
    <property type="entry name" value="Cyt_P450_sf"/>
</dbReference>
<dbReference type="EMBL" id="PJQY01000330">
    <property type="protein sequence ID" value="PQQ12786.1"/>
    <property type="molecule type" value="Genomic_DNA"/>
</dbReference>
<dbReference type="OrthoDB" id="1470350at2759"/>
<dbReference type="Pfam" id="PF00067">
    <property type="entry name" value="p450"/>
    <property type="match status" value="1"/>
</dbReference>
<dbReference type="PRINTS" id="PR00463">
    <property type="entry name" value="EP450I"/>
</dbReference>
<dbReference type="Gene3D" id="1.10.630.10">
    <property type="entry name" value="Cytochrome P450"/>
    <property type="match status" value="1"/>
</dbReference>
<dbReference type="PRINTS" id="PR00385">
    <property type="entry name" value="P450"/>
</dbReference>
<keyword evidence="7 14" id="KW-1133">Transmembrane helix</keyword>
<evidence type="ECO:0000313" key="16">
    <source>
        <dbReference type="Proteomes" id="UP000250321"/>
    </source>
</evidence>
<dbReference type="CDD" id="cd20655">
    <property type="entry name" value="CYP93"/>
    <property type="match status" value="1"/>
</dbReference>
<dbReference type="PANTHER" id="PTHR24298:SF59">
    <property type="entry name" value="CYTOCHROME P450, FAMILY 705, SUBFAMILY A, POLYPEPTIDE 25-RELATED"/>
    <property type="match status" value="1"/>
</dbReference>
<protein>
    <submittedName>
        <fullName evidence="15">Cytochrome P450 705A5-like</fullName>
    </submittedName>
</protein>
<evidence type="ECO:0000256" key="1">
    <source>
        <dbReference type="ARBA" id="ARBA00001971"/>
    </source>
</evidence>
<name>A0A315AEX9_PRUYE</name>
<dbReference type="PANTHER" id="PTHR24298">
    <property type="entry name" value="FLAVONOID 3'-MONOOXYGENASE-RELATED"/>
    <property type="match status" value="1"/>
</dbReference>
<gene>
    <name evidence="15" type="ORF">Pyn_36696</name>
</gene>
<evidence type="ECO:0000313" key="15">
    <source>
        <dbReference type="EMBL" id="PQQ12786.1"/>
    </source>
</evidence>
<keyword evidence="5 14" id="KW-0812">Transmembrane</keyword>
<evidence type="ECO:0000256" key="12">
    <source>
        <dbReference type="PIRSR" id="PIRSR602401-1"/>
    </source>
</evidence>
<evidence type="ECO:0000256" key="13">
    <source>
        <dbReference type="RuleBase" id="RU000461"/>
    </source>
</evidence>
<keyword evidence="16" id="KW-1185">Reference proteome</keyword>
<dbReference type="InterPro" id="IPR001128">
    <property type="entry name" value="Cyt_P450"/>
</dbReference>
<dbReference type="GO" id="GO:0016020">
    <property type="term" value="C:membrane"/>
    <property type="evidence" value="ECO:0007669"/>
    <property type="project" value="UniProtKB-SubCell"/>
</dbReference>
<dbReference type="GO" id="GO:0005506">
    <property type="term" value="F:iron ion binding"/>
    <property type="evidence" value="ECO:0007669"/>
    <property type="project" value="InterPro"/>
</dbReference>
<evidence type="ECO:0000256" key="9">
    <source>
        <dbReference type="ARBA" id="ARBA00023004"/>
    </source>
</evidence>
<evidence type="ECO:0000256" key="11">
    <source>
        <dbReference type="ARBA" id="ARBA00023136"/>
    </source>
</evidence>
<dbReference type="STRING" id="2094558.A0A315AEX9"/>
<feature type="transmembrane region" description="Helical" evidence="14">
    <location>
        <begin position="10"/>
        <end position="28"/>
    </location>
</feature>
<keyword evidence="9 12" id="KW-0408">Iron</keyword>
<accession>A0A315AEX9</accession>
<dbReference type="InterPro" id="IPR002401">
    <property type="entry name" value="Cyt_P450_E_grp-I"/>
</dbReference>
<organism evidence="15 16">
    <name type="scientific">Prunus yedoensis var. nudiflora</name>
    <dbReference type="NCBI Taxonomy" id="2094558"/>
    <lineage>
        <taxon>Eukaryota</taxon>
        <taxon>Viridiplantae</taxon>
        <taxon>Streptophyta</taxon>
        <taxon>Embryophyta</taxon>
        <taxon>Tracheophyta</taxon>
        <taxon>Spermatophyta</taxon>
        <taxon>Magnoliopsida</taxon>
        <taxon>eudicotyledons</taxon>
        <taxon>Gunneridae</taxon>
        <taxon>Pentapetalae</taxon>
        <taxon>rosids</taxon>
        <taxon>fabids</taxon>
        <taxon>Rosales</taxon>
        <taxon>Rosaceae</taxon>
        <taxon>Amygdaloideae</taxon>
        <taxon>Amygdaleae</taxon>
        <taxon>Prunus</taxon>
    </lineage>
</organism>
<dbReference type="SUPFAM" id="SSF48264">
    <property type="entry name" value="Cytochrome P450"/>
    <property type="match status" value="1"/>
</dbReference>
<comment type="similarity">
    <text evidence="3 13">Belongs to the cytochrome P450 family.</text>
</comment>
<sequence>MVTITDAQHYLLYFLICYLSTLLLRSLFNKYSTKPTPQLYPPPSPPALPVIGHLHHLTTAHQAISFQNLSTKYGPLLNLRLGASRMLLVSSASMATEIFKTQDLAFADRPAFAFADELPYGNSGFFGAEYGDYWKFMKKICMTELFAPRQLERSRNTRHVEIGKACKKLIESAENKEVVDLGGELMKLTNNSTCKMVMSTSCSENGDEAARIREMMMRTLGLATKVSYGDVLGPLKRLGFWLYGKQLAEVSLEFDELLEEMLKEHEKKGERKELDFMDLLLKVYQDDQAELKITRTQIKAFLLDLFIGGTISSTETMQWTMAELINHPDIFNKVRQEIKSVVGNSRLVEETDIPNLPYLQAVVKESLRLYPPSPVVIRKCRQNCKIKGFDIPQGVMVATNVYAIMRDPEIWDSPNEFRPERFLASSNQVHDSVEYNDQGPQTSEQNFNYAPFGGGRRRCPGSAVALILVNTAIATMVQCFDWKVGKKGDGNEANKVNMEIGAGISLPMAYPLELLPIIHFNPFVSSI</sequence>
<keyword evidence="4 12" id="KW-0349">Heme</keyword>
<evidence type="ECO:0000256" key="8">
    <source>
        <dbReference type="ARBA" id="ARBA00023002"/>
    </source>
</evidence>
<dbReference type="Proteomes" id="UP000250321">
    <property type="component" value="Unassembled WGS sequence"/>
</dbReference>
<proteinExistence type="inferred from homology"/>